<dbReference type="AlphaFoldDB" id="A0A7X0H3K3"/>
<accession>A0A7X0H3K3</accession>
<dbReference type="GO" id="GO:0006654">
    <property type="term" value="P:phosphatidic acid biosynthetic process"/>
    <property type="evidence" value="ECO:0007669"/>
    <property type="project" value="TreeGrafter"/>
</dbReference>
<evidence type="ECO:0000256" key="2">
    <source>
        <dbReference type="ARBA" id="ARBA00022679"/>
    </source>
</evidence>
<name>A0A7X0H3K3_9BACT</name>
<proteinExistence type="predicted"/>
<evidence type="ECO:0000259" key="4">
    <source>
        <dbReference type="SMART" id="SM00563"/>
    </source>
</evidence>
<dbReference type="SMART" id="SM00563">
    <property type="entry name" value="PlsC"/>
    <property type="match status" value="1"/>
</dbReference>
<comment type="caution">
    <text evidence="5">The sequence shown here is derived from an EMBL/GenBank/DDBJ whole genome shotgun (WGS) entry which is preliminary data.</text>
</comment>
<dbReference type="PANTHER" id="PTHR10434:SF11">
    <property type="entry name" value="1-ACYL-SN-GLYCEROL-3-PHOSPHATE ACYLTRANSFERASE"/>
    <property type="match status" value="1"/>
</dbReference>
<gene>
    <name evidence="5" type="ORF">HNQ40_000458</name>
</gene>
<keyword evidence="2 5" id="KW-0808">Transferase</keyword>
<evidence type="ECO:0000256" key="3">
    <source>
        <dbReference type="ARBA" id="ARBA00023315"/>
    </source>
</evidence>
<sequence length="237" mass="25868">MRDFDLQPAKDLGLPEAERAKSLQREPGLVSLLASHAWWGVVRVYLKLFHRLAIEGRQHLPAEPPFVLVANHSSHLDALALAAALPARHRRYVFPISAGDVFFETKFATAFSALCLNALPMWRKNAGRHAMGQLRERLAAGDAGFILFPEGTRSPDGVMKKFRAGVGMLVAGTDVPIVPCYIDGAYHALPKGSAVPRPRTLKVTIGPPLRFADQANDKAGWSAVSEQLHGAVEDLRP</sequence>
<evidence type="ECO:0000313" key="5">
    <source>
        <dbReference type="EMBL" id="MBB6428652.1"/>
    </source>
</evidence>
<feature type="domain" description="Phospholipid/glycerol acyltransferase" evidence="4">
    <location>
        <begin position="66"/>
        <end position="185"/>
    </location>
</feature>
<dbReference type="RefSeq" id="WP_184675988.1">
    <property type="nucleotide sequence ID" value="NZ_JACHGY010000001.1"/>
</dbReference>
<dbReference type="GO" id="GO:0003841">
    <property type="term" value="F:1-acylglycerol-3-phosphate O-acyltransferase activity"/>
    <property type="evidence" value="ECO:0007669"/>
    <property type="project" value="TreeGrafter"/>
</dbReference>
<keyword evidence="3 5" id="KW-0012">Acyltransferase</keyword>
<keyword evidence="6" id="KW-1185">Reference proteome</keyword>
<organism evidence="5 6">
    <name type="scientific">Algisphaera agarilytica</name>
    <dbReference type="NCBI Taxonomy" id="1385975"/>
    <lineage>
        <taxon>Bacteria</taxon>
        <taxon>Pseudomonadati</taxon>
        <taxon>Planctomycetota</taxon>
        <taxon>Phycisphaerae</taxon>
        <taxon>Phycisphaerales</taxon>
        <taxon>Phycisphaeraceae</taxon>
        <taxon>Algisphaera</taxon>
    </lineage>
</organism>
<dbReference type="InterPro" id="IPR002123">
    <property type="entry name" value="Plipid/glycerol_acylTrfase"/>
</dbReference>
<evidence type="ECO:0000313" key="6">
    <source>
        <dbReference type="Proteomes" id="UP000541810"/>
    </source>
</evidence>
<dbReference type="PANTHER" id="PTHR10434">
    <property type="entry name" value="1-ACYL-SN-GLYCEROL-3-PHOSPHATE ACYLTRANSFERASE"/>
    <property type="match status" value="1"/>
</dbReference>
<dbReference type="CDD" id="cd07989">
    <property type="entry name" value="LPLAT_AGPAT-like"/>
    <property type="match status" value="1"/>
</dbReference>
<protein>
    <submittedName>
        <fullName evidence="5">1-acyl-sn-glycerol-3-phosphate acyltransferase</fullName>
    </submittedName>
</protein>
<reference evidence="5 6" key="1">
    <citation type="submission" date="2020-08" db="EMBL/GenBank/DDBJ databases">
        <title>Genomic Encyclopedia of Type Strains, Phase IV (KMG-IV): sequencing the most valuable type-strain genomes for metagenomic binning, comparative biology and taxonomic classification.</title>
        <authorList>
            <person name="Goeker M."/>
        </authorList>
    </citation>
    <scope>NUCLEOTIDE SEQUENCE [LARGE SCALE GENOMIC DNA]</scope>
    <source>
        <strain evidence="5 6">DSM 103725</strain>
    </source>
</reference>
<dbReference type="Pfam" id="PF01553">
    <property type="entry name" value="Acyltransferase"/>
    <property type="match status" value="1"/>
</dbReference>
<evidence type="ECO:0000256" key="1">
    <source>
        <dbReference type="ARBA" id="ARBA00005189"/>
    </source>
</evidence>
<dbReference type="SUPFAM" id="SSF69593">
    <property type="entry name" value="Glycerol-3-phosphate (1)-acyltransferase"/>
    <property type="match status" value="1"/>
</dbReference>
<dbReference type="Proteomes" id="UP000541810">
    <property type="component" value="Unassembled WGS sequence"/>
</dbReference>
<comment type="pathway">
    <text evidence="1">Lipid metabolism.</text>
</comment>
<dbReference type="EMBL" id="JACHGY010000001">
    <property type="protein sequence ID" value="MBB6428652.1"/>
    <property type="molecule type" value="Genomic_DNA"/>
</dbReference>